<dbReference type="Pfam" id="PF13144">
    <property type="entry name" value="ChapFlgA"/>
    <property type="match status" value="1"/>
</dbReference>
<feature type="chain" id="PRO_5046670337" evidence="1">
    <location>
        <begin position="24"/>
        <end position="322"/>
    </location>
</feature>
<sequence>MLFHSTPARLALILSAVARCAIAASLDVAPAATVNGPDVKLGEIAHVDAPDGAQRTLLSGIDLGPAPRVGFERQVRRSDIERALHAQGWSSGNPLGLSGAQVTVVRVASQQVGSDELLHCATASLVDSLNTAYRNIRLTPLDAPAALALPVGRIDYRARPMDAPRPLPRRMAQWVDISVDGRLYRSVPVTFEIHAQTEALVAGRELTHDEPLAADAASVHDVDAAGVKDKLLPADALAAGLHVRRELPAGTALTWADVGTPPAVARGDWVTLRVGAGAVRIEERVQALEDGQLGAAVHVKSAAGVSLSARVIGSGMVEASGS</sequence>
<reference evidence="3 4" key="1">
    <citation type="submission" date="2024-01" db="EMBL/GenBank/DDBJ databases">
        <title>The diversity of rhizobia nodulating Mimosa spp. in eleven states of Brazil covering several biomes is determined by host plant, location, and edaphic factors.</title>
        <authorList>
            <person name="Rouws L."/>
            <person name="Barauna A."/>
            <person name="Beukes C."/>
            <person name="De Faria S.M."/>
            <person name="Gross E."/>
            <person name="Dos Reis Junior F.B."/>
            <person name="Simon M."/>
            <person name="Maluk M."/>
            <person name="Odee D.W."/>
            <person name="Kenicer G."/>
            <person name="Young J.P.W."/>
            <person name="Reis V.M."/>
            <person name="Zilli J."/>
            <person name="James E.K."/>
        </authorList>
    </citation>
    <scope>NUCLEOTIDE SEQUENCE [LARGE SCALE GENOMIC DNA]</scope>
    <source>
        <strain evidence="3 4">JPY167</strain>
    </source>
</reference>
<gene>
    <name evidence="3" type="primary">flgA</name>
    <name evidence="3" type="ORF">VSR73_09335</name>
</gene>
<protein>
    <submittedName>
        <fullName evidence="3">Flagellar basal body P-ring formation chaperone FlgA</fullName>
    </submittedName>
</protein>
<dbReference type="Gene3D" id="2.30.30.760">
    <property type="match status" value="1"/>
</dbReference>
<accession>A0ABU9RML8</accession>
<dbReference type="NCBIfam" id="TIGR03170">
    <property type="entry name" value="flgA_cterm"/>
    <property type="match status" value="1"/>
</dbReference>
<feature type="domain" description="Flagella basal body P-ring formation protein FlgA SAF" evidence="2">
    <location>
        <begin position="198"/>
        <end position="318"/>
    </location>
</feature>
<comment type="caution">
    <text evidence="3">The sequence shown here is derived from an EMBL/GenBank/DDBJ whole genome shotgun (WGS) entry which is preliminary data.</text>
</comment>
<dbReference type="InterPro" id="IPR039246">
    <property type="entry name" value="Flagellar_FlgA"/>
</dbReference>
<dbReference type="Proteomes" id="UP001489897">
    <property type="component" value="Unassembled WGS sequence"/>
</dbReference>
<keyword evidence="3" id="KW-0966">Cell projection</keyword>
<dbReference type="PANTHER" id="PTHR36307:SF1">
    <property type="entry name" value="FLAGELLA BASAL BODY P-RING FORMATION PROTEIN FLGA"/>
    <property type="match status" value="1"/>
</dbReference>
<evidence type="ECO:0000259" key="2">
    <source>
        <dbReference type="Pfam" id="PF13144"/>
    </source>
</evidence>
<keyword evidence="1" id="KW-0732">Signal</keyword>
<evidence type="ECO:0000313" key="3">
    <source>
        <dbReference type="EMBL" id="MEM5421260.1"/>
    </source>
</evidence>
<evidence type="ECO:0000256" key="1">
    <source>
        <dbReference type="SAM" id="SignalP"/>
    </source>
</evidence>
<keyword evidence="3" id="KW-0969">Cilium</keyword>
<keyword evidence="3" id="KW-0282">Flagellum</keyword>
<name>A0ABU9RML8_9BURK</name>
<feature type="signal peptide" evidence="1">
    <location>
        <begin position="1"/>
        <end position="23"/>
    </location>
</feature>
<proteinExistence type="predicted"/>
<dbReference type="InterPro" id="IPR017585">
    <property type="entry name" value="SAF_FlgA"/>
</dbReference>
<organism evidence="3 4">
    <name type="scientific">Paraburkholderia ferrariae</name>
    <dbReference type="NCBI Taxonomy" id="386056"/>
    <lineage>
        <taxon>Bacteria</taxon>
        <taxon>Pseudomonadati</taxon>
        <taxon>Pseudomonadota</taxon>
        <taxon>Betaproteobacteria</taxon>
        <taxon>Burkholderiales</taxon>
        <taxon>Burkholderiaceae</taxon>
        <taxon>Paraburkholderia</taxon>
    </lineage>
</organism>
<dbReference type="EMBL" id="JAYMRV010000002">
    <property type="protein sequence ID" value="MEM5421260.1"/>
    <property type="molecule type" value="Genomic_DNA"/>
</dbReference>
<dbReference type="RefSeq" id="WP_342946580.1">
    <property type="nucleotide sequence ID" value="NZ_JAYMRV010000002.1"/>
</dbReference>
<evidence type="ECO:0000313" key="4">
    <source>
        <dbReference type="Proteomes" id="UP001489897"/>
    </source>
</evidence>
<dbReference type="PANTHER" id="PTHR36307">
    <property type="entry name" value="FLAGELLA BASAL BODY P-RING FORMATION PROTEIN FLGA"/>
    <property type="match status" value="1"/>
</dbReference>
<keyword evidence="4" id="KW-1185">Reference proteome</keyword>